<evidence type="ECO:0000313" key="5">
    <source>
        <dbReference type="EMBL" id="MFD4215603.1"/>
    </source>
</evidence>
<proteinExistence type="inferred from homology"/>
<dbReference type="PANTHER" id="PTHR12215:SF10">
    <property type="entry name" value="L-AMINOADIPATE-SEMIALDEHYDE DEHYDROGENASE-PHOSPHOPANTETHEINYL TRANSFERASE"/>
    <property type="match status" value="1"/>
</dbReference>
<dbReference type="Pfam" id="PF01648">
    <property type="entry name" value="ACPS"/>
    <property type="match status" value="1"/>
</dbReference>
<sequence>MTREPRSTLSRTDVHLWIASSDGPDGEPSSLRELEPVLSAEERNRADQFYFPHDRAQFVMARSLLRRCLSQYADIEPSAWEFEFNAFGKPAVHRRLGVDLDFNLSHSRGMCMLGITRQRPIGVDVEKRDARISLPDLIHQVMSEPEIEELRRLPARAWKSRFLDVWVFKEAYAKARGQGMSLPLQDISFLFPDGRTPELTLKPSLADRPDNWLYDFIKVPSDFHAAICIGRRRDEELRLVVREPAQL</sequence>
<gene>
    <name evidence="5" type="ORF">ACFWSS_22265</name>
</gene>
<keyword evidence="2 5" id="KW-0808">Transferase</keyword>
<evidence type="ECO:0000256" key="1">
    <source>
        <dbReference type="ARBA" id="ARBA00010990"/>
    </source>
</evidence>
<evidence type="ECO:0000313" key="6">
    <source>
        <dbReference type="Proteomes" id="UP001598251"/>
    </source>
</evidence>
<dbReference type="GO" id="GO:0016740">
    <property type="term" value="F:transferase activity"/>
    <property type="evidence" value="ECO:0007669"/>
    <property type="project" value="UniProtKB-KW"/>
</dbReference>
<dbReference type="InterPro" id="IPR037143">
    <property type="entry name" value="4-PPantetheinyl_Trfase_dom_sf"/>
</dbReference>
<dbReference type="SUPFAM" id="SSF56214">
    <property type="entry name" value="4'-phosphopantetheinyl transferase"/>
    <property type="match status" value="2"/>
</dbReference>
<dbReference type="RefSeq" id="WP_280929249.1">
    <property type="nucleotide sequence ID" value="NZ_JBHXLY010000038.1"/>
</dbReference>
<dbReference type="Proteomes" id="UP001598251">
    <property type="component" value="Unassembled WGS sequence"/>
</dbReference>
<keyword evidence="6" id="KW-1185">Reference proteome</keyword>
<organism evidence="5 6">
    <name type="scientific">Streptomyces sindenensis</name>
    <dbReference type="NCBI Taxonomy" id="67363"/>
    <lineage>
        <taxon>Bacteria</taxon>
        <taxon>Bacillati</taxon>
        <taxon>Actinomycetota</taxon>
        <taxon>Actinomycetes</taxon>
        <taxon>Kitasatosporales</taxon>
        <taxon>Streptomycetaceae</taxon>
        <taxon>Streptomyces</taxon>
    </lineage>
</organism>
<evidence type="ECO:0000256" key="2">
    <source>
        <dbReference type="ARBA" id="ARBA00022679"/>
    </source>
</evidence>
<reference evidence="5 6" key="1">
    <citation type="submission" date="2024-09" db="EMBL/GenBank/DDBJ databases">
        <title>The Natural Products Discovery Center: Release of the First 8490 Sequenced Strains for Exploring Actinobacteria Biosynthetic Diversity.</title>
        <authorList>
            <person name="Kalkreuter E."/>
            <person name="Kautsar S.A."/>
            <person name="Yang D."/>
            <person name="Bader C.D."/>
            <person name="Teijaro C.N."/>
            <person name="Fluegel L."/>
            <person name="Davis C.M."/>
            <person name="Simpson J.R."/>
            <person name="Lauterbach L."/>
            <person name="Steele A.D."/>
            <person name="Gui C."/>
            <person name="Meng S."/>
            <person name="Li G."/>
            <person name="Viehrig K."/>
            <person name="Ye F."/>
            <person name="Su P."/>
            <person name="Kiefer A.F."/>
            <person name="Nichols A."/>
            <person name="Cepeda A.J."/>
            <person name="Yan W."/>
            <person name="Fan B."/>
            <person name="Jiang Y."/>
            <person name="Adhikari A."/>
            <person name="Zheng C.-J."/>
            <person name="Schuster L."/>
            <person name="Cowan T.M."/>
            <person name="Smanski M.J."/>
            <person name="Chevrette M.G."/>
            <person name="De Carvalho L.P.S."/>
            <person name="Shen B."/>
        </authorList>
    </citation>
    <scope>NUCLEOTIDE SEQUENCE [LARGE SCALE GENOMIC DNA]</scope>
    <source>
        <strain evidence="5 6">NPDC058546</strain>
    </source>
</reference>
<dbReference type="InterPro" id="IPR055066">
    <property type="entry name" value="AASDHPPT_N"/>
</dbReference>
<dbReference type="InterPro" id="IPR008278">
    <property type="entry name" value="4-PPantetheinyl_Trfase_dom"/>
</dbReference>
<accession>A0ABW6EKE6</accession>
<dbReference type="Pfam" id="PF22624">
    <property type="entry name" value="AASDHPPT_N"/>
    <property type="match status" value="1"/>
</dbReference>
<name>A0ABW6EKE6_9ACTN</name>
<dbReference type="Gene3D" id="3.90.470.20">
    <property type="entry name" value="4'-phosphopantetheinyl transferase domain"/>
    <property type="match status" value="2"/>
</dbReference>
<comment type="caution">
    <text evidence="5">The sequence shown here is derived from an EMBL/GenBank/DDBJ whole genome shotgun (WGS) entry which is preliminary data.</text>
</comment>
<feature type="domain" description="4'-phosphopantetheinyl transferase" evidence="3">
    <location>
        <begin position="120"/>
        <end position="228"/>
    </location>
</feature>
<evidence type="ECO:0000259" key="4">
    <source>
        <dbReference type="Pfam" id="PF22624"/>
    </source>
</evidence>
<dbReference type="EMBL" id="JBHXOF010000014">
    <property type="protein sequence ID" value="MFD4215603.1"/>
    <property type="molecule type" value="Genomic_DNA"/>
</dbReference>
<protein>
    <submittedName>
        <fullName evidence="5">4'-phosphopantetheinyl transferase family protein</fullName>
    </submittedName>
</protein>
<dbReference type="InterPro" id="IPR050559">
    <property type="entry name" value="P-Pant_transferase_sf"/>
</dbReference>
<dbReference type="PANTHER" id="PTHR12215">
    <property type="entry name" value="PHOSPHOPANTETHEINE TRANSFERASE"/>
    <property type="match status" value="1"/>
</dbReference>
<feature type="domain" description="4'-phosphopantetheinyl transferase N-terminal" evidence="4">
    <location>
        <begin position="36"/>
        <end position="111"/>
    </location>
</feature>
<comment type="similarity">
    <text evidence="1">Belongs to the P-Pant transferase superfamily. Gsp/Sfp/HetI/AcpT family.</text>
</comment>
<evidence type="ECO:0000259" key="3">
    <source>
        <dbReference type="Pfam" id="PF01648"/>
    </source>
</evidence>